<evidence type="ECO:0000313" key="10">
    <source>
        <dbReference type="Proteomes" id="UP001152747"/>
    </source>
</evidence>
<evidence type="ECO:0000256" key="5">
    <source>
        <dbReference type="ARBA" id="ARBA00031837"/>
    </source>
</evidence>
<dbReference type="PROSITE" id="PS50096">
    <property type="entry name" value="IQ"/>
    <property type="match status" value="3"/>
</dbReference>
<evidence type="ECO:0000256" key="2">
    <source>
        <dbReference type="ARBA" id="ARBA00014863"/>
    </source>
</evidence>
<dbReference type="PANTHER" id="PTHR10699:SF11">
    <property type="entry name" value="IGLOO, ISOFORM A"/>
    <property type="match status" value="1"/>
</dbReference>
<gene>
    <name evidence="9" type="ORF">CAMP_LOCUS19283</name>
</gene>
<dbReference type="InterPro" id="IPR003117">
    <property type="entry name" value="cAMP_dep_PK_reg_su_I/II_a/b"/>
</dbReference>
<dbReference type="OrthoDB" id="252964at2759"/>
<protein>
    <recommendedName>
        <fullName evidence="2">Sperm surface protein Sp17</fullName>
    </recommendedName>
    <alternativeName>
        <fullName evidence="5">Sperm autoantigenic protein 17</fullName>
    </alternativeName>
</protein>
<reference evidence="9" key="1">
    <citation type="submission" date="2022-11" db="EMBL/GenBank/DDBJ databases">
        <authorList>
            <person name="Kikuchi T."/>
        </authorList>
    </citation>
    <scope>NUCLEOTIDE SEQUENCE</scope>
    <source>
        <strain evidence="9">PS1010</strain>
    </source>
</reference>
<evidence type="ECO:0000259" key="8">
    <source>
        <dbReference type="SMART" id="SM00394"/>
    </source>
</evidence>
<keyword evidence="3" id="KW-0472">Membrane</keyword>
<comment type="caution">
    <text evidence="9">The sequence shown here is derived from an EMBL/GenBank/DDBJ whole genome shotgun (WGS) entry which is preliminary data.</text>
</comment>
<feature type="domain" description="RIIa" evidence="8">
    <location>
        <begin position="10"/>
        <end position="47"/>
    </location>
</feature>
<dbReference type="SMART" id="SM00015">
    <property type="entry name" value="IQ"/>
    <property type="match status" value="3"/>
</dbReference>
<sequence>MSDGRYTVPQGLRPLLEALARETLRAQPEDVANFGYIFFDQLQKHRKNTPNVDIISDPVSYEMFRSDVHRQFDETKYGNNSRPASPLDQAATKIQAVFKGHLVRAHPEKYGVMPRTQSTEKMDAFDNKKDIKRHSVGGYDIETTSPEDRAAVKIQSEIRGFLTRKHVNKMKEEDTNAATKIQAHIRGFLTRKHLDEQGLLSPSRSHSSIHSNNSDEH</sequence>
<evidence type="ECO:0000256" key="3">
    <source>
        <dbReference type="ARBA" id="ARBA00023136"/>
    </source>
</evidence>
<dbReference type="Gene3D" id="1.20.890.10">
    <property type="entry name" value="cAMP-dependent protein kinase regulatory subunit, dimerization-anchoring domain"/>
    <property type="match status" value="1"/>
</dbReference>
<dbReference type="Pfam" id="PF00612">
    <property type="entry name" value="IQ"/>
    <property type="match status" value="3"/>
</dbReference>
<evidence type="ECO:0000256" key="7">
    <source>
        <dbReference type="SAM" id="MobiDB-lite"/>
    </source>
</evidence>
<dbReference type="PIRSF" id="PIRSF016533">
    <property type="entry name" value="Sp17"/>
    <property type="match status" value="1"/>
</dbReference>
<comment type="function">
    <text evidence="4">Sperm surface zona pellucida binding protein. Helps to bind spermatozoa to the zona pellucida with high affinity. Might function in binding zona pellucida and carbohydrates.</text>
</comment>
<dbReference type="CDD" id="cd12100">
    <property type="entry name" value="DD_CABYR_SP17"/>
    <property type="match status" value="1"/>
</dbReference>
<dbReference type="SUPFAM" id="SSF47391">
    <property type="entry name" value="Dimerization-anchoring domain of cAMP-dependent PK regulatory subunit"/>
    <property type="match status" value="1"/>
</dbReference>
<dbReference type="SUPFAM" id="SSF52540">
    <property type="entry name" value="P-loop containing nucleoside triphosphate hydrolases"/>
    <property type="match status" value="1"/>
</dbReference>
<evidence type="ECO:0000256" key="6">
    <source>
        <dbReference type="ARBA" id="ARBA00044028"/>
    </source>
</evidence>
<dbReference type="AlphaFoldDB" id="A0A9P1J4Z9"/>
<dbReference type="PANTHER" id="PTHR10699">
    <property type="entry name" value="NEUROMODULIN"/>
    <property type="match status" value="1"/>
</dbReference>
<dbReference type="SMART" id="SM00394">
    <property type="entry name" value="RIIa"/>
    <property type="match status" value="1"/>
</dbReference>
<dbReference type="InterPro" id="IPR000048">
    <property type="entry name" value="IQ_motif_EF-hand-BS"/>
</dbReference>
<dbReference type="EMBL" id="CANHGI010000006">
    <property type="protein sequence ID" value="CAI5456646.1"/>
    <property type="molecule type" value="Genomic_DNA"/>
</dbReference>
<dbReference type="CDD" id="cd23767">
    <property type="entry name" value="IQCD"/>
    <property type="match status" value="1"/>
</dbReference>
<dbReference type="Proteomes" id="UP001152747">
    <property type="component" value="Unassembled WGS sequence"/>
</dbReference>
<evidence type="ECO:0000256" key="1">
    <source>
        <dbReference type="ARBA" id="ARBA00004170"/>
    </source>
</evidence>
<dbReference type="Gene3D" id="1.20.5.190">
    <property type="match status" value="1"/>
</dbReference>
<name>A0A9P1J4Z9_9PELO</name>
<dbReference type="InterPro" id="IPR027417">
    <property type="entry name" value="P-loop_NTPase"/>
</dbReference>
<dbReference type="GO" id="GO:0007339">
    <property type="term" value="P:binding of sperm to zona pellucida"/>
    <property type="evidence" value="ECO:0007669"/>
    <property type="project" value="InterPro"/>
</dbReference>
<comment type="subunit">
    <text evidence="6">Homodimer. May interact with ROPN1.</text>
</comment>
<dbReference type="GO" id="GO:0005516">
    <property type="term" value="F:calmodulin binding"/>
    <property type="evidence" value="ECO:0007669"/>
    <property type="project" value="TreeGrafter"/>
</dbReference>
<organism evidence="9 10">
    <name type="scientific">Caenorhabditis angaria</name>
    <dbReference type="NCBI Taxonomy" id="860376"/>
    <lineage>
        <taxon>Eukaryota</taxon>
        <taxon>Metazoa</taxon>
        <taxon>Ecdysozoa</taxon>
        <taxon>Nematoda</taxon>
        <taxon>Chromadorea</taxon>
        <taxon>Rhabditida</taxon>
        <taxon>Rhabditina</taxon>
        <taxon>Rhabditomorpha</taxon>
        <taxon>Rhabditoidea</taxon>
        <taxon>Rhabditidae</taxon>
        <taxon>Peloderinae</taxon>
        <taxon>Caenorhabditis</taxon>
    </lineage>
</organism>
<comment type="subcellular location">
    <subcellularLocation>
        <location evidence="1">Membrane</location>
        <topology evidence="1">Peripheral membrane protein</topology>
    </subcellularLocation>
</comment>
<feature type="compositionally biased region" description="Low complexity" evidence="7">
    <location>
        <begin position="201"/>
        <end position="217"/>
    </location>
</feature>
<dbReference type="FunFam" id="1.20.5.190:FF:000068">
    <property type="entry name" value="Tubulin glycylase 3E"/>
    <property type="match status" value="1"/>
</dbReference>
<dbReference type="Pfam" id="PF02197">
    <property type="entry name" value="RIIa"/>
    <property type="match status" value="1"/>
</dbReference>
<dbReference type="InterPro" id="IPR012105">
    <property type="entry name" value="Sp17"/>
</dbReference>
<proteinExistence type="predicted"/>
<keyword evidence="10" id="KW-1185">Reference proteome</keyword>
<dbReference type="InterPro" id="IPR047579">
    <property type="entry name" value="DD_CABYR_SP17"/>
</dbReference>
<evidence type="ECO:0000256" key="4">
    <source>
        <dbReference type="ARBA" id="ARBA00025518"/>
    </source>
</evidence>
<feature type="region of interest" description="Disordered" evidence="7">
    <location>
        <begin position="196"/>
        <end position="217"/>
    </location>
</feature>
<dbReference type="GO" id="GO:0016020">
    <property type="term" value="C:membrane"/>
    <property type="evidence" value="ECO:0007669"/>
    <property type="project" value="UniProtKB-SubCell"/>
</dbReference>
<evidence type="ECO:0000313" key="9">
    <source>
        <dbReference type="EMBL" id="CAI5456646.1"/>
    </source>
</evidence>
<accession>A0A9P1J4Z9</accession>